<evidence type="ECO:0000313" key="8">
    <source>
        <dbReference type="EMBL" id="WCR12067.1"/>
    </source>
</evidence>
<dbReference type="PANTHER" id="PTHR43840">
    <property type="entry name" value="MITOCHONDRIAL METAL TRANSPORTER 1-RELATED"/>
    <property type="match status" value="1"/>
</dbReference>
<feature type="transmembrane region" description="Helical" evidence="6">
    <location>
        <begin position="128"/>
        <end position="147"/>
    </location>
</feature>
<dbReference type="InterPro" id="IPR058533">
    <property type="entry name" value="Cation_efflux_TM"/>
</dbReference>
<evidence type="ECO:0000313" key="9">
    <source>
        <dbReference type="Proteomes" id="UP001218412"/>
    </source>
</evidence>
<keyword evidence="9" id="KW-1185">Reference proteome</keyword>
<accession>A0ABY7T1P4</accession>
<dbReference type="SUPFAM" id="SSF161111">
    <property type="entry name" value="Cation efflux protein transmembrane domain-like"/>
    <property type="match status" value="1"/>
</dbReference>
<dbReference type="InterPro" id="IPR050291">
    <property type="entry name" value="CDF_Transporter"/>
</dbReference>
<reference evidence="8 9" key="1">
    <citation type="submission" date="2021-01" db="EMBL/GenBank/DDBJ databases">
        <title>Biogeographic distribution of Paracoccus.</title>
        <authorList>
            <person name="Hollensteiner J."/>
            <person name="Leineberger J."/>
            <person name="Brinkhoff T."/>
            <person name="Daniel R."/>
        </authorList>
    </citation>
    <scope>NUCLEOTIDE SEQUENCE [LARGE SCALE GENOMIC DNA]</scope>
    <source>
        <strain evidence="8 9">LMG25392</strain>
    </source>
</reference>
<dbReference type="PANTHER" id="PTHR43840:SF15">
    <property type="entry name" value="MITOCHONDRIAL METAL TRANSPORTER 1-RELATED"/>
    <property type="match status" value="1"/>
</dbReference>
<organism evidence="8 9">
    <name type="scientific">Paracoccus stylophorae</name>
    <dbReference type="NCBI Taxonomy" id="659350"/>
    <lineage>
        <taxon>Bacteria</taxon>
        <taxon>Pseudomonadati</taxon>
        <taxon>Pseudomonadota</taxon>
        <taxon>Alphaproteobacteria</taxon>
        <taxon>Rhodobacterales</taxon>
        <taxon>Paracoccaceae</taxon>
        <taxon>Paracoccus</taxon>
    </lineage>
</organism>
<keyword evidence="3 6" id="KW-0812">Transmembrane</keyword>
<dbReference type="Pfam" id="PF01545">
    <property type="entry name" value="Cation_efflux"/>
    <property type="match status" value="1"/>
</dbReference>
<gene>
    <name evidence="8" type="ORF">JHW45_06915</name>
</gene>
<evidence type="ECO:0000256" key="6">
    <source>
        <dbReference type="SAM" id="Phobius"/>
    </source>
</evidence>
<evidence type="ECO:0000259" key="7">
    <source>
        <dbReference type="Pfam" id="PF01545"/>
    </source>
</evidence>
<dbReference type="Proteomes" id="UP001218412">
    <property type="component" value="Chromosome"/>
</dbReference>
<protein>
    <submittedName>
        <fullName evidence="8">Cation transporter</fullName>
    </submittedName>
</protein>
<dbReference type="Gene3D" id="1.20.1510.10">
    <property type="entry name" value="Cation efflux protein transmembrane domain"/>
    <property type="match status" value="1"/>
</dbReference>
<comment type="subcellular location">
    <subcellularLocation>
        <location evidence="1">Membrane</location>
        <topology evidence="1">Multi-pass membrane protein</topology>
    </subcellularLocation>
</comment>
<feature type="transmembrane region" description="Helical" evidence="6">
    <location>
        <begin position="45"/>
        <end position="62"/>
    </location>
</feature>
<proteinExistence type="predicted"/>
<keyword evidence="5 6" id="KW-0472">Membrane</keyword>
<evidence type="ECO:0000256" key="1">
    <source>
        <dbReference type="ARBA" id="ARBA00004141"/>
    </source>
</evidence>
<evidence type="ECO:0000256" key="2">
    <source>
        <dbReference type="ARBA" id="ARBA00022448"/>
    </source>
</evidence>
<evidence type="ECO:0000256" key="5">
    <source>
        <dbReference type="ARBA" id="ARBA00023136"/>
    </source>
</evidence>
<feature type="transmembrane region" description="Helical" evidence="6">
    <location>
        <begin position="82"/>
        <end position="103"/>
    </location>
</feature>
<dbReference type="EMBL" id="CP067134">
    <property type="protein sequence ID" value="WCR12067.1"/>
    <property type="molecule type" value="Genomic_DNA"/>
</dbReference>
<keyword evidence="4 6" id="KW-1133">Transmembrane helix</keyword>
<feature type="transmembrane region" description="Helical" evidence="6">
    <location>
        <begin position="20"/>
        <end position="39"/>
    </location>
</feature>
<feature type="domain" description="Cation efflux protein transmembrane" evidence="7">
    <location>
        <begin position="25"/>
        <end position="222"/>
    </location>
</feature>
<dbReference type="RefSeq" id="WP_272860164.1">
    <property type="nucleotide sequence ID" value="NZ_CP067134.1"/>
</dbReference>
<dbReference type="InterPro" id="IPR027469">
    <property type="entry name" value="Cation_efflux_TMD_sf"/>
</dbReference>
<evidence type="ECO:0000256" key="3">
    <source>
        <dbReference type="ARBA" id="ARBA00022692"/>
    </source>
</evidence>
<evidence type="ECO:0000256" key="4">
    <source>
        <dbReference type="ARBA" id="ARBA00022989"/>
    </source>
</evidence>
<name>A0ABY7T1P4_9RHOB</name>
<keyword evidence="2" id="KW-0813">Transport</keyword>
<sequence>MKDIPDDIRKTLDRAERLEWWSLGFLLSIIVVMYFAMGSSQAMKTAWIEDTLSLIPPILFLITRKIETKPPTRFYPYGFHRVGSLGFFLSATALSGMGAFLIYDSGSALLLREHPTIGNVQFLGLDVWLGWLMIAALIYSIIPPVILGHKKLPLAHKAMDKILHTDAQMNAADWKTGAAGIAGIVGIGFGFWWADAAAAGFIAIDILRDGLRAMRISVAELLDGAPRKLDSPDIHPLVDRLGQHLERNASGMTVKIRETGRFVRASVEPDSGRALPEDQARRIGGEDDAWRLIAVNRTLTQELPATGADRSEGSAAPD</sequence>